<sequence>MEVLAALVVWMMIMTLLLPGLVMINQERSSFKHDRTARQLLTKELEKVRESGDVFIGKEIESNGISFRFQKSEENGIPAICAVYLDYRKREERRCVYWDDEAG</sequence>
<dbReference type="Proteomes" id="UP000737402">
    <property type="component" value="Unassembled WGS sequence"/>
</dbReference>
<keyword evidence="1" id="KW-0472">Membrane</keyword>
<evidence type="ECO:0000256" key="1">
    <source>
        <dbReference type="SAM" id="Phobius"/>
    </source>
</evidence>
<keyword evidence="3" id="KW-1185">Reference proteome</keyword>
<keyword evidence="1" id="KW-0812">Transmembrane</keyword>
<protein>
    <submittedName>
        <fullName evidence="2">Uncharacterized protein</fullName>
    </submittedName>
</protein>
<reference evidence="2 3" key="1">
    <citation type="submission" date="2021-01" db="EMBL/GenBank/DDBJ databases">
        <title>Genomic Encyclopedia of Type Strains, Phase IV (KMG-IV): sequencing the most valuable type-strain genomes for metagenomic binning, comparative biology and taxonomic classification.</title>
        <authorList>
            <person name="Goeker M."/>
        </authorList>
    </citation>
    <scope>NUCLEOTIDE SEQUENCE [LARGE SCALE GENOMIC DNA]</scope>
    <source>
        <strain evidence="2 3">DSM 25879</strain>
    </source>
</reference>
<keyword evidence="1" id="KW-1133">Transmembrane helix</keyword>
<organism evidence="2 3">
    <name type="scientific">Sutcliffiella tianshenii</name>
    <dbReference type="NCBI Taxonomy" id="1463404"/>
    <lineage>
        <taxon>Bacteria</taxon>
        <taxon>Bacillati</taxon>
        <taxon>Bacillota</taxon>
        <taxon>Bacilli</taxon>
        <taxon>Bacillales</taxon>
        <taxon>Bacillaceae</taxon>
        <taxon>Sutcliffiella</taxon>
    </lineage>
</organism>
<feature type="transmembrane region" description="Helical" evidence="1">
    <location>
        <begin position="6"/>
        <end position="25"/>
    </location>
</feature>
<dbReference type="EMBL" id="JAFBED010000004">
    <property type="protein sequence ID" value="MBM7620149.1"/>
    <property type="molecule type" value="Genomic_DNA"/>
</dbReference>
<proteinExistence type="predicted"/>
<accession>A0ABS2NZV9</accession>
<evidence type="ECO:0000313" key="2">
    <source>
        <dbReference type="EMBL" id="MBM7620149.1"/>
    </source>
</evidence>
<name>A0ABS2NZV9_9BACI</name>
<gene>
    <name evidence="2" type="ORF">JOC95_002002</name>
</gene>
<evidence type="ECO:0000313" key="3">
    <source>
        <dbReference type="Proteomes" id="UP000737402"/>
    </source>
</evidence>
<comment type="caution">
    <text evidence="2">The sequence shown here is derived from an EMBL/GenBank/DDBJ whole genome shotgun (WGS) entry which is preliminary data.</text>
</comment>